<organism evidence="2 3">
    <name type="scientific">Phocaeicola vulgatus str. 3775 SL</name>
    <name type="common">B</name>
    <name type="synonym">iv</name>
    <dbReference type="NCBI Taxonomy" id="1339350"/>
    <lineage>
        <taxon>Bacteria</taxon>
        <taxon>Pseudomonadati</taxon>
        <taxon>Bacteroidota</taxon>
        <taxon>Bacteroidia</taxon>
        <taxon>Bacteroidales</taxon>
        <taxon>Bacteroidaceae</taxon>
        <taxon>Phocaeicola</taxon>
    </lineage>
</organism>
<comment type="caution">
    <text evidence="2">The sequence shown here is derived from an EMBL/GenBank/DDBJ whole genome shotgun (WGS) entry which is preliminary data.</text>
</comment>
<dbReference type="Proteomes" id="UP000028134">
    <property type="component" value="Unassembled WGS sequence"/>
</dbReference>
<feature type="region of interest" description="Disordered" evidence="1">
    <location>
        <begin position="193"/>
        <end position="231"/>
    </location>
</feature>
<dbReference type="EMBL" id="JNHI01000009">
    <property type="protein sequence ID" value="KDS31302.1"/>
    <property type="molecule type" value="Genomic_DNA"/>
</dbReference>
<evidence type="ECO:0000256" key="1">
    <source>
        <dbReference type="SAM" id="MobiDB-lite"/>
    </source>
</evidence>
<sequence>MATMDDILGNGGGTPPLKGSKEWHEQQQDAPSVSSPVKGTQKWTEQQAAAAPAVTGSQSETVAAPPAKQADVNGGSLSYAELYKKLNPYKPPTDEELAKEKKKQKREQIFAAIGDGISALSNLFFTTQYAPNMYTGKNTMSERTKVRYDKLMKEREGKEKEYYEGLMRARIADEERDDRERKWQRQLGLDKKNDDRYNEGIQHRNEREKITDDRYDAEQEYKKGRDKEADRRWQANYDENKRQADRSYNFQVKRHNDNVAVERDKARATAARGVRGKQLGFSDGGGNQVAIYENVWKGSMQQVYDAMLADLSPQDEKEKRAFDRQMKKLDTPQKKEDYVKQNWHKSPKASAIMLSLSKLDPATMTSELNDEVVDYVPGGGDDDVIDYTPGKNK</sequence>
<feature type="compositionally biased region" description="Polar residues" evidence="1">
    <location>
        <begin position="28"/>
        <end position="47"/>
    </location>
</feature>
<reference evidence="2 3" key="1">
    <citation type="submission" date="2014-04" db="EMBL/GenBank/DDBJ databases">
        <authorList>
            <person name="Sears C."/>
            <person name="Carroll K."/>
            <person name="Sack B.R."/>
            <person name="Qadri F."/>
            <person name="Myers L.L."/>
            <person name="Chung G.-T."/>
            <person name="Escheverria P."/>
            <person name="Fraser C.M."/>
            <person name="Sadzewicz L."/>
            <person name="Shefchek K.A."/>
            <person name="Tallon L."/>
            <person name="Das S.P."/>
            <person name="Daugherty S."/>
            <person name="Mongodin E.F."/>
        </authorList>
    </citation>
    <scope>NUCLEOTIDE SEQUENCE [LARGE SCALE GENOMIC DNA]</scope>
    <source>
        <strain evidence="3">3775 SL(B) 10 (iv)</strain>
    </source>
</reference>
<evidence type="ECO:0000313" key="3">
    <source>
        <dbReference type="Proteomes" id="UP000028134"/>
    </source>
</evidence>
<dbReference type="PATRIC" id="fig|1339350.3.peg.1874"/>
<protein>
    <submittedName>
        <fullName evidence="2">Uncharacterized protein</fullName>
    </submittedName>
</protein>
<dbReference type="RefSeq" id="WP_225982359.1">
    <property type="nucleotide sequence ID" value="NZ_JNHI01000009.1"/>
</dbReference>
<gene>
    <name evidence="2" type="ORF">M097_1948</name>
</gene>
<dbReference type="AlphaFoldDB" id="A0A078RBH1"/>
<feature type="region of interest" description="Disordered" evidence="1">
    <location>
        <begin position="1"/>
        <end position="74"/>
    </location>
</feature>
<feature type="region of interest" description="Disordered" evidence="1">
    <location>
        <begin position="373"/>
        <end position="393"/>
    </location>
</feature>
<proteinExistence type="predicted"/>
<name>A0A078RBH1_PHOVU</name>
<accession>A0A078RBH1</accession>
<evidence type="ECO:0000313" key="2">
    <source>
        <dbReference type="EMBL" id="KDS31302.1"/>
    </source>
</evidence>